<gene>
    <name evidence="1" type="ORF">ACHHYP_03440</name>
</gene>
<proteinExistence type="predicted"/>
<evidence type="ECO:0000313" key="2">
    <source>
        <dbReference type="Proteomes" id="UP000243579"/>
    </source>
</evidence>
<comment type="caution">
    <text evidence="1">The sequence shown here is derived from an EMBL/GenBank/DDBJ whole genome shotgun (WGS) entry which is preliminary data.</text>
</comment>
<sequence>MGDEREWTVDDPSEELWAAIDELREKRDKLVAISRTEAMSFNQRAEIYKRQIATGPANMKMGAESQLRMLDQQKNFSEQNLQRNTRAIDTKIQELNRILDEKKVRGSLLNHRDCLDSDPIDQRQLEEGLQDVKQDVSTLKETTKALAGQITALKAEAAEHKAALDASIDAIRLEAKNANEFSEEMYSQIYALQAQSQLLMAEYDAKQAALREKQYIEENPSYATVYNTVFSKMNEIFVASKALASGMVTREKYSDGDRAAQYMSLLSEQVPFPAAGMVMGCLTNRVQALSDKREEERVANITSHANGFSEMDEICDGISRGLVFAYEEQICAMTQSGVATFAECLVRGVMEFLSTPPHERDMGLLRVDDSGDDTETASLVAQIVVFLGRTDYQKKERSIEQVTSCFPFMDFAMFQWFNKRTPTAQSLERARHPVAIACRIPNASWTDVGIFQYTGLRTTSGTLFEGPGSLSELYGYRLGTARDATLLGYLEQPKRTKGHVVPLTAEQLDRNPEAHTKFWRG</sequence>
<dbReference type="OrthoDB" id="2104342at2759"/>
<organism evidence="1 2">
    <name type="scientific">Achlya hypogyna</name>
    <name type="common">Oomycete</name>
    <name type="synonym">Protoachlya hypogyna</name>
    <dbReference type="NCBI Taxonomy" id="1202772"/>
    <lineage>
        <taxon>Eukaryota</taxon>
        <taxon>Sar</taxon>
        <taxon>Stramenopiles</taxon>
        <taxon>Oomycota</taxon>
        <taxon>Saprolegniomycetes</taxon>
        <taxon>Saprolegniales</taxon>
        <taxon>Achlyaceae</taxon>
        <taxon>Achlya</taxon>
    </lineage>
</organism>
<name>A0A1V9ZR33_ACHHY</name>
<dbReference type="EMBL" id="JNBR01000030">
    <property type="protein sequence ID" value="OQS00502.1"/>
    <property type="molecule type" value="Genomic_DNA"/>
</dbReference>
<dbReference type="Proteomes" id="UP000243579">
    <property type="component" value="Unassembled WGS sequence"/>
</dbReference>
<accession>A0A1V9ZR33</accession>
<keyword evidence="2" id="KW-1185">Reference proteome</keyword>
<protein>
    <submittedName>
        <fullName evidence="1">Uncharacterized protein</fullName>
    </submittedName>
</protein>
<dbReference type="AlphaFoldDB" id="A0A1V9ZR33"/>
<evidence type="ECO:0000313" key="1">
    <source>
        <dbReference type="EMBL" id="OQS00502.1"/>
    </source>
</evidence>
<reference evidence="1 2" key="1">
    <citation type="journal article" date="2014" name="Genome Biol. Evol.">
        <title>The secreted proteins of Achlya hypogyna and Thraustotheca clavata identify the ancestral oomycete secretome and reveal gene acquisitions by horizontal gene transfer.</title>
        <authorList>
            <person name="Misner I."/>
            <person name="Blouin N."/>
            <person name="Leonard G."/>
            <person name="Richards T.A."/>
            <person name="Lane C.E."/>
        </authorList>
    </citation>
    <scope>NUCLEOTIDE SEQUENCE [LARGE SCALE GENOMIC DNA]</scope>
    <source>
        <strain evidence="1 2">ATCC 48635</strain>
    </source>
</reference>